<dbReference type="EMBL" id="BGZK01005090">
    <property type="protein sequence ID" value="GBP12475.1"/>
    <property type="molecule type" value="Genomic_DNA"/>
</dbReference>
<organism evidence="1 2">
    <name type="scientific">Eumeta variegata</name>
    <name type="common">Bagworm moth</name>
    <name type="synonym">Eumeta japonica</name>
    <dbReference type="NCBI Taxonomy" id="151549"/>
    <lineage>
        <taxon>Eukaryota</taxon>
        <taxon>Metazoa</taxon>
        <taxon>Ecdysozoa</taxon>
        <taxon>Arthropoda</taxon>
        <taxon>Hexapoda</taxon>
        <taxon>Insecta</taxon>
        <taxon>Pterygota</taxon>
        <taxon>Neoptera</taxon>
        <taxon>Endopterygota</taxon>
        <taxon>Lepidoptera</taxon>
        <taxon>Glossata</taxon>
        <taxon>Ditrysia</taxon>
        <taxon>Tineoidea</taxon>
        <taxon>Psychidae</taxon>
        <taxon>Oiketicinae</taxon>
        <taxon>Eumeta</taxon>
    </lineage>
</organism>
<name>A0A4C1TED7_EUMVA</name>
<gene>
    <name evidence="1" type="ORF">EVAR_73488_1</name>
</gene>
<dbReference type="AlphaFoldDB" id="A0A4C1TED7"/>
<protein>
    <submittedName>
        <fullName evidence="1">Protein fem-1 homolog CG6966</fullName>
    </submittedName>
</protein>
<evidence type="ECO:0000313" key="2">
    <source>
        <dbReference type="Proteomes" id="UP000299102"/>
    </source>
</evidence>
<accession>A0A4C1TED7</accession>
<dbReference type="OrthoDB" id="4429489at2759"/>
<sequence>MPKGFGKILTDHGAHIDARNKTGDTFESLIKPKKISEIANPLKYTTLACLAAKTIQQHNIKYNDTVPSALHDFIEMH</sequence>
<proteinExistence type="predicted"/>
<keyword evidence="2" id="KW-1185">Reference proteome</keyword>
<dbReference type="STRING" id="151549.A0A4C1TED7"/>
<reference evidence="1 2" key="1">
    <citation type="journal article" date="2019" name="Commun. Biol.">
        <title>The bagworm genome reveals a unique fibroin gene that provides high tensile strength.</title>
        <authorList>
            <person name="Kono N."/>
            <person name="Nakamura H."/>
            <person name="Ohtoshi R."/>
            <person name="Tomita M."/>
            <person name="Numata K."/>
            <person name="Arakawa K."/>
        </authorList>
    </citation>
    <scope>NUCLEOTIDE SEQUENCE [LARGE SCALE GENOMIC DNA]</scope>
</reference>
<dbReference type="Proteomes" id="UP000299102">
    <property type="component" value="Unassembled WGS sequence"/>
</dbReference>
<comment type="caution">
    <text evidence="1">The sequence shown here is derived from an EMBL/GenBank/DDBJ whole genome shotgun (WGS) entry which is preliminary data.</text>
</comment>
<evidence type="ECO:0000313" key="1">
    <source>
        <dbReference type="EMBL" id="GBP12475.1"/>
    </source>
</evidence>